<dbReference type="RefSeq" id="WP_028372287.1">
    <property type="nucleotide sequence ID" value="NZ_CAAAJD010000002.1"/>
</dbReference>
<evidence type="ECO:0000256" key="5">
    <source>
        <dbReference type="ARBA" id="ARBA00022692"/>
    </source>
</evidence>
<accession>A0A0W0VLH6</accession>
<dbReference type="GO" id="GO:0005886">
    <property type="term" value="C:plasma membrane"/>
    <property type="evidence" value="ECO:0007669"/>
    <property type="project" value="UniProtKB-SubCell"/>
</dbReference>
<dbReference type="PATRIC" id="fig|45067.4.peg.1803"/>
<dbReference type="PANTHER" id="PTHR30574:SF1">
    <property type="entry name" value="SULPHUR TRANSPORT DOMAIN-CONTAINING PROTEIN"/>
    <property type="match status" value="1"/>
</dbReference>
<comment type="caution">
    <text evidence="10">The sequence shown here is derived from an EMBL/GenBank/DDBJ whole genome shotgun (WGS) entry which is preliminary data.</text>
</comment>
<organism evidence="10 11">
    <name type="scientific">Legionella lansingensis</name>
    <dbReference type="NCBI Taxonomy" id="45067"/>
    <lineage>
        <taxon>Bacteria</taxon>
        <taxon>Pseudomonadati</taxon>
        <taxon>Pseudomonadota</taxon>
        <taxon>Gammaproteobacteria</taxon>
        <taxon>Legionellales</taxon>
        <taxon>Legionellaceae</taxon>
        <taxon>Legionella</taxon>
    </lineage>
</organism>
<keyword evidence="4" id="KW-0997">Cell inner membrane</keyword>
<evidence type="ECO:0000256" key="2">
    <source>
        <dbReference type="ARBA" id="ARBA00022448"/>
    </source>
</evidence>
<dbReference type="AlphaFoldDB" id="A0A0W0VLH6"/>
<keyword evidence="7 9" id="KW-0472">Membrane</keyword>
<dbReference type="eggNOG" id="COG2391">
    <property type="taxonomic scope" value="Bacteria"/>
</dbReference>
<dbReference type="PANTHER" id="PTHR30574">
    <property type="entry name" value="INNER MEMBRANE PROTEIN YEDE"/>
    <property type="match status" value="1"/>
</dbReference>
<evidence type="ECO:0000313" key="10">
    <source>
        <dbReference type="EMBL" id="KTD20987.1"/>
    </source>
</evidence>
<dbReference type="STRING" id="45067.Llan_1717"/>
<keyword evidence="3" id="KW-1003">Cell membrane</keyword>
<feature type="transmembrane region" description="Helical" evidence="9">
    <location>
        <begin position="12"/>
        <end position="31"/>
    </location>
</feature>
<protein>
    <submittedName>
        <fullName evidence="10">Uncharacterized protein</fullName>
    </submittedName>
</protein>
<name>A0A0W0VLH6_9GAMM</name>
<evidence type="ECO:0000256" key="1">
    <source>
        <dbReference type="ARBA" id="ARBA00004429"/>
    </source>
</evidence>
<feature type="transmembrane region" description="Helical" evidence="9">
    <location>
        <begin position="51"/>
        <end position="70"/>
    </location>
</feature>
<sequence length="147" mass="16121">MDYVTYFTPYRGLTGGIFIGLSTVLFLWLNGRIAGISGLLHGLLPPEKSTSFWRSAFLLGLIIGGFLFYLMPVIQFPLRHSFPVYWLLLGGFLTGFGTRMGQGCTSGHGVCGIARLSPRSIAATVIFILSAMITVYLFRHVGEGMHV</sequence>
<evidence type="ECO:0000256" key="9">
    <source>
        <dbReference type="SAM" id="Phobius"/>
    </source>
</evidence>
<keyword evidence="6 9" id="KW-1133">Transmembrane helix</keyword>
<dbReference type="Proteomes" id="UP000054869">
    <property type="component" value="Unassembled WGS sequence"/>
</dbReference>
<dbReference type="OrthoDB" id="9814020at2"/>
<dbReference type="EMBL" id="LNYI01000033">
    <property type="protein sequence ID" value="KTD20987.1"/>
    <property type="molecule type" value="Genomic_DNA"/>
</dbReference>
<comment type="similarity">
    <text evidence="8">Belongs to the TsuA/YedE (TC 9.B.102) family.</text>
</comment>
<gene>
    <name evidence="10" type="ORF">Llan_1717</name>
</gene>
<evidence type="ECO:0000256" key="4">
    <source>
        <dbReference type="ARBA" id="ARBA00022519"/>
    </source>
</evidence>
<evidence type="ECO:0000256" key="8">
    <source>
        <dbReference type="ARBA" id="ARBA00035655"/>
    </source>
</evidence>
<keyword evidence="11" id="KW-1185">Reference proteome</keyword>
<dbReference type="InterPro" id="IPR007272">
    <property type="entry name" value="Sulf_transp_TsuA/YedE"/>
</dbReference>
<evidence type="ECO:0000313" key="11">
    <source>
        <dbReference type="Proteomes" id="UP000054869"/>
    </source>
</evidence>
<keyword evidence="5 9" id="KW-0812">Transmembrane</keyword>
<dbReference type="Pfam" id="PF04143">
    <property type="entry name" value="Sulf_transp"/>
    <property type="match status" value="1"/>
</dbReference>
<feature type="transmembrane region" description="Helical" evidence="9">
    <location>
        <begin position="82"/>
        <end position="100"/>
    </location>
</feature>
<comment type="subcellular location">
    <subcellularLocation>
        <location evidence="1">Cell inner membrane</location>
        <topology evidence="1">Multi-pass membrane protein</topology>
    </subcellularLocation>
</comment>
<reference evidence="10 11" key="1">
    <citation type="submission" date="2015-11" db="EMBL/GenBank/DDBJ databases">
        <title>Genomic analysis of 38 Legionella species identifies large and diverse effector repertoires.</title>
        <authorList>
            <person name="Burstein D."/>
            <person name="Amaro F."/>
            <person name="Zusman T."/>
            <person name="Lifshitz Z."/>
            <person name="Cohen O."/>
            <person name="Gilbert J.A."/>
            <person name="Pupko T."/>
            <person name="Shuman H.A."/>
            <person name="Segal G."/>
        </authorList>
    </citation>
    <scope>NUCLEOTIDE SEQUENCE [LARGE SCALE GENOMIC DNA]</scope>
    <source>
        <strain evidence="10 11">ATCC 49751</strain>
    </source>
</reference>
<keyword evidence="2" id="KW-0813">Transport</keyword>
<evidence type="ECO:0000256" key="3">
    <source>
        <dbReference type="ARBA" id="ARBA00022475"/>
    </source>
</evidence>
<feature type="transmembrane region" description="Helical" evidence="9">
    <location>
        <begin position="120"/>
        <end position="138"/>
    </location>
</feature>
<evidence type="ECO:0000256" key="6">
    <source>
        <dbReference type="ARBA" id="ARBA00022989"/>
    </source>
</evidence>
<evidence type="ECO:0000256" key="7">
    <source>
        <dbReference type="ARBA" id="ARBA00023136"/>
    </source>
</evidence>
<proteinExistence type="inferred from homology"/>